<evidence type="ECO:0000256" key="8">
    <source>
        <dbReference type="ARBA" id="ARBA00023004"/>
    </source>
</evidence>
<comment type="cofactor">
    <cofactor evidence="1 11">
        <name>heme</name>
        <dbReference type="ChEBI" id="CHEBI:30413"/>
    </cofactor>
</comment>
<organism evidence="14 15">
    <name type="scientific">Cairina moschata</name>
    <name type="common">Muscovy duck</name>
    <dbReference type="NCBI Taxonomy" id="8855"/>
    <lineage>
        <taxon>Eukaryota</taxon>
        <taxon>Metazoa</taxon>
        <taxon>Chordata</taxon>
        <taxon>Craniata</taxon>
        <taxon>Vertebrata</taxon>
        <taxon>Euteleostomi</taxon>
        <taxon>Archelosauria</taxon>
        <taxon>Archosauria</taxon>
        <taxon>Dinosauria</taxon>
        <taxon>Saurischia</taxon>
        <taxon>Theropoda</taxon>
        <taxon>Coelurosauria</taxon>
        <taxon>Aves</taxon>
        <taxon>Neognathae</taxon>
        <taxon>Galloanserae</taxon>
        <taxon>Anseriformes</taxon>
        <taxon>Anatidae</taxon>
        <taxon>Anatinae</taxon>
        <taxon>Cairina</taxon>
    </lineage>
</organism>
<dbReference type="PRINTS" id="PR00463">
    <property type="entry name" value="EP450I"/>
</dbReference>
<evidence type="ECO:0000313" key="14">
    <source>
        <dbReference type="Ensembl" id="ENSCMMP00000020702.1"/>
    </source>
</evidence>
<dbReference type="SUPFAM" id="SSF82671">
    <property type="entry name" value="SEA domain"/>
    <property type="match status" value="1"/>
</dbReference>
<dbReference type="InterPro" id="IPR036364">
    <property type="entry name" value="SEA_dom_sf"/>
</dbReference>
<dbReference type="Proteomes" id="UP000694556">
    <property type="component" value="Chromosome 11"/>
</dbReference>
<dbReference type="GO" id="GO:0020037">
    <property type="term" value="F:heme binding"/>
    <property type="evidence" value="ECO:0007669"/>
    <property type="project" value="UniProtKB-UniRule"/>
</dbReference>
<dbReference type="GO" id="GO:0042446">
    <property type="term" value="P:hormone biosynthetic process"/>
    <property type="evidence" value="ECO:0007669"/>
    <property type="project" value="TreeGrafter"/>
</dbReference>
<keyword evidence="7 11" id="KW-0560">Oxidoreductase</keyword>
<evidence type="ECO:0000256" key="10">
    <source>
        <dbReference type="ARBA" id="ARBA00023136"/>
    </source>
</evidence>
<reference evidence="14" key="3">
    <citation type="submission" date="2025-09" db="UniProtKB">
        <authorList>
            <consortium name="Ensembl"/>
        </authorList>
    </citation>
    <scope>IDENTIFICATION</scope>
</reference>
<name>A0A8C3GMN3_CAIMO</name>
<protein>
    <recommendedName>
        <fullName evidence="11">Cytochrome P450 1A</fullName>
        <ecNumber evidence="11">1.14.14.1</ecNumber>
    </recommendedName>
</protein>
<dbReference type="PANTHER" id="PTHR24289:SF21">
    <property type="entry name" value="CYTOCHROME P450 1A"/>
    <property type="match status" value="1"/>
</dbReference>
<dbReference type="Ensembl" id="ENSCMMT00000022701.1">
    <property type="protein sequence ID" value="ENSCMMP00000020702.1"/>
    <property type="gene ID" value="ENSCMMG00000013045.1"/>
</dbReference>
<feature type="transmembrane region" description="Helical" evidence="12">
    <location>
        <begin position="568"/>
        <end position="590"/>
    </location>
</feature>
<dbReference type="PRINTS" id="PR01683">
    <property type="entry name" value="EP450ICYP1A"/>
</dbReference>
<reference evidence="14" key="1">
    <citation type="submission" date="2018-09" db="EMBL/GenBank/DDBJ databases">
        <title>Common duck and Muscovy duck high density SNP chip.</title>
        <authorList>
            <person name="Vignal A."/>
            <person name="Thebault N."/>
            <person name="Warren W.C."/>
        </authorList>
    </citation>
    <scope>NUCLEOTIDE SEQUENCE [LARGE SCALE GENOMIC DNA]</scope>
</reference>
<dbReference type="InterPro" id="IPR001128">
    <property type="entry name" value="Cyt_P450"/>
</dbReference>
<keyword evidence="9 11" id="KW-0503">Monooxygenase</keyword>
<dbReference type="InterPro" id="IPR036396">
    <property type="entry name" value="Cyt_P450_sf"/>
</dbReference>
<dbReference type="EC" id="1.14.14.1" evidence="11"/>
<proteinExistence type="inferred from homology"/>
<evidence type="ECO:0000256" key="6">
    <source>
        <dbReference type="ARBA" id="ARBA00022848"/>
    </source>
</evidence>
<evidence type="ECO:0000256" key="5">
    <source>
        <dbReference type="ARBA" id="ARBA00022824"/>
    </source>
</evidence>
<evidence type="ECO:0000256" key="3">
    <source>
        <dbReference type="ARBA" id="ARBA00022617"/>
    </source>
</evidence>
<feature type="domain" description="SEA" evidence="13">
    <location>
        <begin position="444"/>
        <end position="556"/>
    </location>
</feature>
<keyword evidence="12" id="KW-0812">Transmembrane</keyword>
<dbReference type="GO" id="GO:0004508">
    <property type="term" value="F:steroid 17-alpha-monooxygenase activity"/>
    <property type="evidence" value="ECO:0007669"/>
    <property type="project" value="TreeGrafter"/>
</dbReference>
<dbReference type="GO" id="GO:0005789">
    <property type="term" value="C:endoplasmic reticulum membrane"/>
    <property type="evidence" value="ECO:0007669"/>
    <property type="project" value="UniProtKB-SubCell"/>
</dbReference>
<keyword evidence="5 11" id="KW-0256">Endoplasmic reticulum</keyword>
<dbReference type="PROSITE" id="PS50024">
    <property type="entry name" value="SEA"/>
    <property type="match status" value="1"/>
</dbReference>
<dbReference type="Gene3D" id="1.10.630.10">
    <property type="entry name" value="Cytochrome P450"/>
    <property type="match status" value="1"/>
</dbReference>
<evidence type="ECO:0000259" key="13">
    <source>
        <dbReference type="PROSITE" id="PS50024"/>
    </source>
</evidence>
<keyword evidence="6 11" id="KW-0492">Microsome</keyword>
<dbReference type="InterPro" id="IPR008066">
    <property type="entry name" value="Cyt_P450_E_grp-I_CYP1"/>
</dbReference>
<evidence type="ECO:0000313" key="15">
    <source>
        <dbReference type="Proteomes" id="UP000694556"/>
    </source>
</evidence>
<keyword evidence="8 11" id="KW-0408">Iron</keyword>
<dbReference type="GO" id="GO:0005506">
    <property type="term" value="F:iron ion binding"/>
    <property type="evidence" value="ECO:0007669"/>
    <property type="project" value="UniProtKB-UniRule"/>
</dbReference>
<evidence type="ECO:0000256" key="11">
    <source>
        <dbReference type="RuleBase" id="RU368045"/>
    </source>
</evidence>
<comment type="function">
    <text evidence="11">Cytochromes P450 are a group of heme-thiolate monooxygenases. They oxidize a variety of structurally unrelated compounds, including steroids, fatty acids, and xenobiotics.</text>
</comment>
<keyword evidence="3 11" id="KW-0349">Heme</keyword>
<reference evidence="14" key="2">
    <citation type="submission" date="2025-08" db="UniProtKB">
        <authorList>
            <consortium name="Ensembl"/>
        </authorList>
    </citation>
    <scope>IDENTIFICATION</scope>
</reference>
<evidence type="ECO:0000256" key="1">
    <source>
        <dbReference type="ARBA" id="ARBA00001971"/>
    </source>
</evidence>
<comment type="similarity">
    <text evidence="2 11">Belongs to the cytochrome P450 family.</text>
</comment>
<evidence type="ECO:0000256" key="2">
    <source>
        <dbReference type="ARBA" id="ARBA00010617"/>
    </source>
</evidence>
<keyword evidence="10 12" id="KW-0472">Membrane</keyword>
<evidence type="ECO:0000256" key="12">
    <source>
        <dbReference type="SAM" id="Phobius"/>
    </source>
</evidence>
<evidence type="ECO:0000256" key="7">
    <source>
        <dbReference type="ARBA" id="ARBA00023002"/>
    </source>
</evidence>
<dbReference type="Pfam" id="PF00067">
    <property type="entry name" value="p450"/>
    <property type="match status" value="1"/>
</dbReference>
<dbReference type="InterPro" id="IPR000082">
    <property type="entry name" value="SEA_dom"/>
</dbReference>
<keyword evidence="15" id="KW-1185">Reference proteome</keyword>
<dbReference type="Pfam" id="PF01390">
    <property type="entry name" value="SEA"/>
    <property type="match status" value="1"/>
</dbReference>
<dbReference type="AlphaFoldDB" id="A0A8C3GMN3"/>
<comment type="subcellular location">
    <subcellularLocation>
        <location evidence="11">Endoplasmic reticulum membrane</location>
        <topology evidence="11">Peripheral membrane protein</topology>
    </subcellularLocation>
    <subcellularLocation>
        <location evidence="11">Microsome membrane</location>
        <topology evidence="11">Peripheral membrane protein</topology>
    </subcellularLocation>
</comment>
<accession>A0A8C3GMN3</accession>
<dbReference type="SUPFAM" id="SSF48264">
    <property type="entry name" value="Cytochrome P450"/>
    <property type="match status" value="1"/>
</dbReference>
<evidence type="ECO:0000256" key="4">
    <source>
        <dbReference type="ARBA" id="ARBA00022723"/>
    </source>
</evidence>
<keyword evidence="12" id="KW-1133">Transmembrane helix</keyword>
<dbReference type="GO" id="GO:0042448">
    <property type="term" value="P:progesterone metabolic process"/>
    <property type="evidence" value="ECO:0007669"/>
    <property type="project" value="TreeGrafter"/>
</dbReference>
<evidence type="ECO:0000256" key="9">
    <source>
        <dbReference type="ARBA" id="ARBA00023033"/>
    </source>
</evidence>
<keyword evidence="4 11" id="KW-0479">Metal-binding</keyword>
<dbReference type="PANTHER" id="PTHR24289">
    <property type="entry name" value="STEROID 17-ALPHA-HYDROXYLASE/17,20 LYASE"/>
    <property type="match status" value="1"/>
</dbReference>
<sequence length="752" mass="81525">MAAGMEAATGLAGSPSSVMATGVLLVAAVFCLLLLLAQPLRRRVPKGLKPPPGPRGLPVVGNVLELRKDPHLALTRLSQKYGDVMEVAIGSQPVLVLSGLDTLRQALVRQGEDFMGRPDLPSFRLIADGQSLGFSPEVGEVWKARRKLAQNALKTFSIAASPTSSSSCLLEEHISKEAAYLVTKFLQVMEEEQSFDPCRYLVVSVANVICAMCFGKRYDHNDQELLSLVNDSEKFGEVTAAGNPSDFIPLLRYLPSRSMDLFKDYNQRFVRFLQAIVKEHYETYDKANILEFRNGSVLVHGEVLFQGIAPSSSHLIRTLLTEASRAGDAFSWRLEPRSVRSGGFSLENLDPEKLSISLTALQLGQDGAEPLVSEVIRALSALYPVRNFTIGHLRPLGGDLEVTGDLYLDTALHADIAAVLQALRVLASSSVDLSSLSVQGARLSLQVYPISFLVTNRRFSERLLDPLAEEHRGLARDLGEAVARALQGHRSFLQAAIRGFLPGSLLCHGDVLFQPPAPTSLEVLEALALAVGPDEALAGSAFHVDPYSIAVGEDTLEPPPAPGFPESVVAIMVVCILVIVTVPIILLVVLRTKRGSWSDVAVLWDRRDPEVGTQTLEMENQGFWVASEQVSGLYGGWWSLGVVSVGSWRQVAVVALKSLQGSRWLGWGCSCVMPGSGGALSPPWGWRKGRGSLLQSWRGTQPPLALRTWRRLLHAGRRTQHHEEGAAGLNEARRKAAALSLLPLPCGMPAAP</sequence>
<dbReference type="InterPro" id="IPR002401">
    <property type="entry name" value="Cyt_P450_E_grp-I"/>
</dbReference>